<organism evidence="1 2">
    <name type="scientific">Pseudomonas neustonica</name>
    <dbReference type="NCBI Taxonomy" id="2487346"/>
    <lineage>
        <taxon>Bacteria</taxon>
        <taxon>Pseudomonadati</taxon>
        <taxon>Pseudomonadota</taxon>
        <taxon>Gammaproteobacteria</taxon>
        <taxon>Pseudomonadales</taxon>
        <taxon>Pseudomonadaceae</taxon>
        <taxon>Pseudomonas</taxon>
    </lineage>
</organism>
<comment type="caution">
    <text evidence="1">The sequence shown here is derived from an EMBL/GenBank/DDBJ whole genome shotgun (WGS) entry which is preliminary data.</text>
</comment>
<protein>
    <submittedName>
        <fullName evidence="1">Uncharacterized protein</fullName>
    </submittedName>
</protein>
<dbReference type="EMBL" id="RKKU01000040">
    <property type="protein sequence ID" value="ROZ80629.1"/>
    <property type="molecule type" value="Genomic_DNA"/>
</dbReference>
<dbReference type="RefSeq" id="WP_123891330.1">
    <property type="nucleotide sequence ID" value="NZ_RKKU01000040.1"/>
</dbReference>
<dbReference type="Proteomes" id="UP000275199">
    <property type="component" value="Unassembled WGS sequence"/>
</dbReference>
<evidence type="ECO:0000313" key="2">
    <source>
        <dbReference type="Proteomes" id="UP000275199"/>
    </source>
</evidence>
<gene>
    <name evidence="1" type="ORF">EF096_19115</name>
</gene>
<sequence length="168" mass="19208">MDRKDEVIKILAGLVSDLGTPISVLRDYESMTAFKDPIKASFRLGVYRLCINSIVINLNKYVELWRKYSDIKRTFLSAHDSAINLYISKINNLGVAGFRNDYAAHVQNNKIKKILTDEDVMAFVQNLTDGDAENLFSWIYPKNYLQLDRKDSLMGVVMLAKDTLLKHS</sequence>
<reference evidence="1 2" key="1">
    <citation type="submission" date="2018-11" db="EMBL/GenBank/DDBJ databases">
        <authorList>
            <person name="Jang G.I."/>
            <person name="Hwang C.Y."/>
        </authorList>
    </citation>
    <scope>NUCLEOTIDE SEQUENCE [LARGE SCALE GENOMIC DNA]</scope>
    <source>
        <strain evidence="1 2">SSM26</strain>
    </source>
</reference>
<accession>A0ABX9XCV4</accession>
<proteinExistence type="predicted"/>
<evidence type="ECO:0000313" key="1">
    <source>
        <dbReference type="EMBL" id="ROZ80629.1"/>
    </source>
</evidence>
<dbReference type="Gene3D" id="1.20.120.1060">
    <property type="match status" value="1"/>
</dbReference>
<keyword evidence="2" id="KW-1185">Reference proteome</keyword>
<name>A0ABX9XCV4_9PSED</name>